<evidence type="ECO:0000313" key="3">
    <source>
        <dbReference type="Proteomes" id="UP001211065"/>
    </source>
</evidence>
<gene>
    <name evidence="2" type="ORF">HK099_002362</name>
</gene>
<dbReference type="Proteomes" id="UP001211065">
    <property type="component" value="Unassembled WGS sequence"/>
</dbReference>
<feature type="region of interest" description="Disordered" evidence="1">
    <location>
        <begin position="86"/>
        <end position="117"/>
    </location>
</feature>
<comment type="caution">
    <text evidence="2">The sequence shown here is derived from an EMBL/GenBank/DDBJ whole genome shotgun (WGS) entry which is preliminary data.</text>
</comment>
<dbReference type="EMBL" id="JADGJW010000178">
    <property type="protein sequence ID" value="KAJ3222374.1"/>
    <property type="molecule type" value="Genomic_DNA"/>
</dbReference>
<keyword evidence="3" id="KW-1185">Reference proteome</keyword>
<organism evidence="2 3">
    <name type="scientific">Clydaea vesicula</name>
    <dbReference type="NCBI Taxonomy" id="447962"/>
    <lineage>
        <taxon>Eukaryota</taxon>
        <taxon>Fungi</taxon>
        <taxon>Fungi incertae sedis</taxon>
        <taxon>Chytridiomycota</taxon>
        <taxon>Chytridiomycota incertae sedis</taxon>
        <taxon>Chytridiomycetes</taxon>
        <taxon>Lobulomycetales</taxon>
        <taxon>Lobulomycetaceae</taxon>
        <taxon>Clydaea</taxon>
    </lineage>
</organism>
<dbReference type="AlphaFoldDB" id="A0AAD5Y1E6"/>
<reference evidence="2" key="1">
    <citation type="submission" date="2020-05" db="EMBL/GenBank/DDBJ databases">
        <title>Phylogenomic resolution of chytrid fungi.</title>
        <authorList>
            <person name="Stajich J.E."/>
            <person name="Amses K."/>
            <person name="Simmons R."/>
            <person name="Seto K."/>
            <person name="Myers J."/>
            <person name="Bonds A."/>
            <person name="Quandt C.A."/>
            <person name="Barry K."/>
            <person name="Liu P."/>
            <person name="Grigoriev I."/>
            <person name="Longcore J.E."/>
            <person name="James T.Y."/>
        </authorList>
    </citation>
    <scope>NUCLEOTIDE SEQUENCE</scope>
    <source>
        <strain evidence="2">JEL0476</strain>
    </source>
</reference>
<sequence length="272" mass="30995">MDSSMGNDSNISILLQLEKNFTESTLIDTRKPKLVQTAELSRSKSSTLKKASSHGSLLSSSTNTTDKKGSNKDIVVRAAPKVLELKEEQRQLSKSNSSLRKGEKGSNHSLQYKSRDDVHSAKTLTKVEHCSDEEKKIIKNFNFFVNFEYRETLKILSYLISKVQPVENNGFILIQVEYNDKIKNKKFQIYNHLSSNLNNPALNPKIISGAKELMNSNCLSCCFELKKFENEIIFLNYKLESFFADLPKQILELSHFEMQEMILSVIGKLNDD</sequence>
<protein>
    <submittedName>
        <fullName evidence="2">Uncharacterized protein</fullName>
    </submittedName>
</protein>
<evidence type="ECO:0000313" key="2">
    <source>
        <dbReference type="EMBL" id="KAJ3222374.1"/>
    </source>
</evidence>
<name>A0AAD5Y1E6_9FUNG</name>
<evidence type="ECO:0000256" key="1">
    <source>
        <dbReference type="SAM" id="MobiDB-lite"/>
    </source>
</evidence>
<feature type="compositionally biased region" description="Low complexity" evidence="1">
    <location>
        <begin position="48"/>
        <end position="64"/>
    </location>
</feature>
<accession>A0AAD5Y1E6</accession>
<proteinExistence type="predicted"/>
<feature type="region of interest" description="Disordered" evidence="1">
    <location>
        <begin position="36"/>
        <end position="73"/>
    </location>
</feature>